<gene>
    <name evidence="8" type="primary">PRA1F2_0</name>
    <name evidence="8" type="ORF">CFP56_040725</name>
</gene>
<dbReference type="PANTHER" id="PTHR19317">
    <property type="entry name" value="PRENYLATED RAB ACCEPTOR 1-RELATED"/>
    <property type="match status" value="1"/>
</dbReference>
<keyword evidence="5 7" id="KW-1133">Transmembrane helix</keyword>
<keyword evidence="6 7" id="KW-0472">Membrane</keyword>
<dbReference type="InterPro" id="IPR004895">
    <property type="entry name" value="Prenylated_rab_accept_PRA1"/>
</dbReference>
<comment type="similarity">
    <text evidence="3 7">Belongs to the PRA1 family.</text>
</comment>
<comment type="subcellular location">
    <subcellularLocation>
        <location evidence="2">Endomembrane system</location>
        <topology evidence="2">Multi-pass membrane protein</topology>
    </subcellularLocation>
    <subcellularLocation>
        <location evidence="7">Membrane</location>
        <topology evidence="7">Multi-pass membrane protein</topology>
    </subcellularLocation>
</comment>
<proteinExistence type="inferred from homology"/>
<feature type="transmembrane region" description="Helical" evidence="7">
    <location>
        <begin position="68"/>
        <end position="91"/>
    </location>
</feature>
<dbReference type="GO" id="GO:0005783">
    <property type="term" value="C:endoplasmic reticulum"/>
    <property type="evidence" value="ECO:0007669"/>
    <property type="project" value="UniProtKB-ARBA"/>
</dbReference>
<dbReference type="Pfam" id="PF03208">
    <property type="entry name" value="PRA1"/>
    <property type="match status" value="1"/>
</dbReference>
<comment type="caution">
    <text evidence="8">The sequence shown here is derived from an EMBL/GenBank/DDBJ whole genome shotgun (WGS) entry which is preliminary data.</text>
</comment>
<feature type="transmembrane region" description="Helical" evidence="7">
    <location>
        <begin position="97"/>
        <end position="123"/>
    </location>
</feature>
<keyword evidence="7" id="KW-0813">Transport</keyword>
<accession>A0AAW0IXK7</accession>
<evidence type="ECO:0000256" key="3">
    <source>
        <dbReference type="ARBA" id="ARBA00006483"/>
    </source>
</evidence>
<dbReference type="AlphaFoldDB" id="A0AAW0IXK7"/>
<reference evidence="8 9" key="1">
    <citation type="journal article" date="2018" name="Sci. Data">
        <title>The draft genome sequence of cork oak.</title>
        <authorList>
            <person name="Ramos A.M."/>
            <person name="Usie A."/>
            <person name="Barbosa P."/>
            <person name="Barros P.M."/>
            <person name="Capote T."/>
            <person name="Chaves I."/>
            <person name="Simoes F."/>
            <person name="Abreu I."/>
            <person name="Carrasquinho I."/>
            <person name="Faro C."/>
            <person name="Guimaraes J.B."/>
            <person name="Mendonca D."/>
            <person name="Nobrega F."/>
            <person name="Rodrigues L."/>
            <person name="Saibo N.J.M."/>
            <person name="Varela M.C."/>
            <person name="Egas C."/>
            <person name="Matos J."/>
            <person name="Miguel C.M."/>
            <person name="Oliveira M.M."/>
            <person name="Ricardo C.P."/>
            <person name="Goncalves S."/>
        </authorList>
    </citation>
    <scope>NUCLEOTIDE SEQUENCE [LARGE SCALE GENOMIC DNA]</scope>
    <source>
        <strain evidence="9">cv. HL8</strain>
    </source>
</reference>
<comment type="function">
    <text evidence="1 7">May be involved in both secretory and endocytic intracellular trafficking in the endosomal/prevacuolar compartments.</text>
</comment>
<evidence type="ECO:0000256" key="6">
    <source>
        <dbReference type="ARBA" id="ARBA00023136"/>
    </source>
</evidence>
<organism evidence="8 9">
    <name type="scientific">Quercus suber</name>
    <name type="common">Cork oak</name>
    <dbReference type="NCBI Taxonomy" id="58331"/>
    <lineage>
        <taxon>Eukaryota</taxon>
        <taxon>Viridiplantae</taxon>
        <taxon>Streptophyta</taxon>
        <taxon>Embryophyta</taxon>
        <taxon>Tracheophyta</taxon>
        <taxon>Spermatophyta</taxon>
        <taxon>Magnoliopsida</taxon>
        <taxon>eudicotyledons</taxon>
        <taxon>Gunneridae</taxon>
        <taxon>Pentapetalae</taxon>
        <taxon>rosids</taxon>
        <taxon>fabids</taxon>
        <taxon>Fagales</taxon>
        <taxon>Fagaceae</taxon>
        <taxon>Quercus</taxon>
    </lineage>
</organism>
<protein>
    <recommendedName>
        <fullName evidence="7">PRA1 family protein</fullName>
    </recommendedName>
</protein>
<dbReference type="EMBL" id="PKMF04000800">
    <property type="protein sequence ID" value="KAK7819013.1"/>
    <property type="molecule type" value="Genomic_DNA"/>
</dbReference>
<keyword evidence="4 7" id="KW-0812">Transmembrane</keyword>
<dbReference type="GO" id="GO:0016192">
    <property type="term" value="P:vesicle-mediated transport"/>
    <property type="evidence" value="ECO:0007669"/>
    <property type="project" value="TreeGrafter"/>
</dbReference>
<keyword evidence="9" id="KW-1185">Reference proteome</keyword>
<dbReference type="GO" id="GO:0005794">
    <property type="term" value="C:Golgi apparatus"/>
    <property type="evidence" value="ECO:0007669"/>
    <property type="project" value="TreeGrafter"/>
</dbReference>
<sequence length="125" mass="14116">MSSSQSSPGYYNRLPSTSTTTTNTVAMRSIFATCHPWCKLVQPFSSFTCPYTLGKATACIKRNLDLSLLWHLISMIVFLAIFVAWSFLYFLRDRPLLLFHIIVDDRIVLALLSIITIVALVLINV</sequence>
<evidence type="ECO:0000256" key="4">
    <source>
        <dbReference type="ARBA" id="ARBA00022692"/>
    </source>
</evidence>
<dbReference type="GO" id="GO:0016020">
    <property type="term" value="C:membrane"/>
    <property type="evidence" value="ECO:0007669"/>
    <property type="project" value="UniProtKB-SubCell"/>
</dbReference>
<evidence type="ECO:0000256" key="1">
    <source>
        <dbReference type="ARBA" id="ARBA00002501"/>
    </source>
</evidence>
<dbReference type="Proteomes" id="UP000237347">
    <property type="component" value="Unassembled WGS sequence"/>
</dbReference>
<evidence type="ECO:0000256" key="7">
    <source>
        <dbReference type="RuleBase" id="RU363107"/>
    </source>
</evidence>
<evidence type="ECO:0000256" key="5">
    <source>
        <dbReference type="ARBA" id="ARBA00022989"/>
    </source>
</evidence>
<evidence type="ECO:0000313" key="8">
    <source>
        <dbReference type="EMBL" id="KAK7819013.1"/>
    </source>
</evidence>
<evidence type="ECO:0000313" key="9">
    <source>
        <dbReference type="Proteomes" id="UP000237347"/>
    </source>
</evidence>
<evidence type="ECO:0000256" key="2">
    <source>
        <dbReference type="ARBA" id="ARBA00004127"/>
    </source>
</evidence>
<name>A0AAW0IXK7_QUESU</name>
<dbReference type="PANTHER" id="PTHR19317:SF84">
    <property type="entry name" value="PRA1 FAMILY PROTEIN"/>
    <property type="match status" value="1"/>
</dbReference>